<evidence type="ECO:0000313" key="2">
    <source>
        <dbReference type="Proteomes" id="UP000655443"/>
    </source>
</evidence>
<comment type="caution">
    <text evidence="1">The sequence shown here is derived from an EMBL/GenBank/DDBJ whole genome shotgun (WGS) entry which is preliminary data.</text>
</comment>
<name>A0A919D9A7_9ACTN</name>
<dbReference type="AlphaFoldDB" id="A0A919D9A7"/>
<dbReference type="EMBL" id="BMVG01000059">
    <property type="protein sequence ID" value="GHE15136.1"/>
    <property type="molecule type" value="Genomic_DNA"/>
</dbReference>
<sequence>MCRTSWPTCTPSPYGARQRAIAYDAVAGAHGLNARRPNCGNQCRGGGILIGDDWAA</sequence>
<dbReference type="Proteomes" id="UP000655443">
    <property type="component" value="Unassembled WGS sequence"/>
</dbReference>
<reference evidence="1" key="2">
    <citation type="submission" date="2020-09" db="EMBL/GenBank/DDBJ databases">
        <authorList>
            <person name="Sun Q."/>
            <person name="Ohkuma M."/>
        </authorList>
    </citation>
    <scope>NUCLEOTIDE SEQUENCE</scope>
    <source>
        <strain evidence="1">JCM 4714</strain>
    </source>
</reference>
<gene>
    <name evidence="1" type="ORF">GCM10010339_88780</name>
</gene>
<keyword evidence="2" id="KW-1185">Reference proteome</keyword>
<reference evidence="1" key="1">
    <citation type="journal article" date="2014" name="Int. J. Syst. Evol. Microbiol.">
        <title>Complete genome sequence of Corynebacterium casei LMG S-19264T (=DSM 44701T), isolated from a smear-ripened cheese.</title>
        <authorList>
            <consortium name="US DOE Joint Genome Institute (JGI-PGF)"/>
            <person name="Walter F."/>
            <person name="Albersmeier A."/>
            <person name="Kalinowski J."/>
            <person name="Ruckert C."/>
        </authorList>
    </citation>
    <scope>NUCLEOTIDE SEQUENCE</scope>
    <source>
        <strain evidence="1">JCM 4714</strain>
    </source>
</reference>
<accession>A0A919D9A7</accession>
<protein>
    <submittedName>
        <fullName evidence="1">Uncharacterized protein</fullName>
    </submittedName>
</protein>
<organism evidence="1 2">
    <name type="scientific">Streptomyces alanosinicus</name>
    <dbReference type="NCBI Taxonomy" id="68171"/>
    <lineage>
        <taxon>Bacteria</taxon>
        <taxon>Bacillati</taxon>
        <taxon>Actinomycetota</taxon>
        <taxon>Actinomycetes</taxon>
        <taxon>Kitasatosporales</taxon>
        <taxon>Streptomycetaceae</taxon>
        <taxon>Streptomyces</taxon>
    </lineage>
</organism>
<proteinExistence type="predicted"/>
<evidence type="ECO:0000313" key="1">
    <source>
        <dbReference type="EMBL" id="GHE15136.1"/>
    </source>
</evidence>